<dbReference type="EMBL" id="JADIKL010000007">
    <property type="protein sequence ID" value="MFK2931774.1"/>
    <property type="molecule type" value="Genomic_DNA"/>
</dbReference>
<dbReference type="RefSeq" id="WP_404540758.1">
    <property type="nucleotide sequence ID" value="NZ_JADIKL010000007.1"/>
</dbReference>
<protein>
    <submittedName>
        <fullName evidence="1">Uncharacterized protein</fullName>
    </submittedName>
</protein>
<organism evidence="1 2">
    <name type="scientific">Dyella agri</name>
    <dbReference type="NCBI Taxonomy" id="1926869"/>
    <lineage>
        <taxon>Bacteria</taxon>
        <taxon>Pseudomonadati</taxon>
        <taxon>Pseudomonadota</taxon>
        <taxon>Gammaproteobacteria</taxon>
        <taxon>Lysobacterales</taxon>
        <taxon>Rhodanobacteraceae</taxon>
        <taxon>Dyella</taxon>
    </lineage>
</organism>
<evidence type="ECO:0000313" key="2">
    <source>
        <dbReference type="Proteomes" id="UP001620397"/>
    </source>
</evidence>
<proteinExistence type="predicted"/>
<evidence type="ECO:0000313" key="1">
    <source>
        <dbReference type="EMBL" id="MFK2931774.1"/>
    </source>
</evidence>
<accession>A0ABW8KI13</accession>
<name>A0ABW8KI13_9GAMM</name>
<comment type="caution">
    <text evidence="1">The sequence shown here is derived from an EMBL/GenBank/DDBJ whole genome shotgun (WGS) entry which is preliminary data.</text>
</comment>
<dbReference type="Proteomes" id="UP001620397">
    <property type="component" value="Unassembled WGS sequence"/>
</dbReference>
<reference evidence="1 2" key="1">
    <citation type="submission" date="2020-10" db="EMBL/GenBank/DDBJ databases">
        <title>Phylogeny of dyella-like bacteria.</title>
        <authorList>
            <person name="Fu J."/>
        </authorList>
    </citation>
    <scope>NUCLEOTIDE SEQUENCE [LARGE SCALE GENOMIC DNA]</scope>
    <source>
        <strain evidence="1 2">DKC-1</strain>
    </source>
</reference>
<sequence>MATVKNSLVRHQLLIGAVRADARAWRKADPTKALVIDFYAFAADFVHSP</sequence>
<keyword evidence="2" id="KW-1185">Reference proteome</keyword>
<gene>
    <name evidence="1" type="ORF">ISP14_13325</name>
</gene>